<evidence type="ECO:0000313" key="2">
    <source>
        <dbReference type="EMBL" id="JAR97882.1"/>
    </source>
</evidence>
<sequence>MDNSKILKMILNFWKYAVRLGAKDNCELKLWSCETWECIQTLRFTSPNSHSSAAKNLKQRLI</sequence>
<dbReference type="Pfam" id="PF16529">
    <property type="entry name" value="Ge1_WD40"/>
    <property type="match status" value="1"/>
</dbReference>
<proteinExistence type="predicted"/>
<dbReference type="EMBL" id="GEMB01005439">
    <property type="protein sequence ID" value="JAR97882.1"/>
    <property type="molecule type" value="Transcribed_RNA"/>
</dbReference>
<dbReference type="InterPro" id="IPR032401">
    <property type="entry name" value="EDC4_WD40"/>
</dbReference>
<reference evidence="2" key="2">
    <citation type="journal article" date="2017" name="J. Med. Entomol.">
        <title>Transcriptome Analysis of the Triatoma infestans (Hemiptera: Reduviidae) Integument.</title>
        <authorList>
            <person name="Calderon-Fernandez G.M."/>
            <person name="Moriconi D.E."/>
            <person name="Dulbecco A.B."/>
            <person name="Juarez M.P."/>
        </authorList>
    </citation>
    <scope>NUCLEOTIDE SEQUENCE</scope>
    <source>
        <strain evidence="2">Int1</strain>
        <tissue evidence="2">Integument</tissue>
    </source>
</reference>
<dbReference type="AlphaFoldDB" id="A0A170WM35"/>
<protein>
    <submittedName>
        <fullName evidence="2">Enhancer of mrna-decapping protein 4-like protein isoform x1</fullName>
    </submittedName>
</protein>
<organism evidence="2">
    <name type="scientific">Triatoma infestans</name>
    <name type="common">Assassin bug</name>
    <dbReference type="NCBI Taxonomy" id="30076"/>
    <lineage>
        <taxon>Eukaryota</taxon>
        <taxon>Metazoa</taxon>
        <taxon>Ecdysozoa</taxon>
        <taxon>Arthropoda</taxon>
        <taxon>Hexapoda</taxon>
        <taxon>Insecta</taxon>
        <taxon>Pterygota</taxon>
        <taxon>Neoptera</taxon>
        <taxon>Paraneoptera</taxon>
        <taxon>Hemiptera</taxon>
        <taxon>Heteroptera</taxon>
        <taxon>Panheteroptera</taxon>
        <taxon>Cimicomorpha</taxon>
        <taxon>Reduviidae</taxon>
        <taxon>Triatominae</taxon>
        <taxon>Triatoma</taxon>
    </lineage>
</organism>
<accession>A0A170WM35</accession>
<feature type="domain" description="Enhancer of mRNA-decapping protein 4 WD40 repeat region" evidence="1">
    <location>
        <begin position="9"/>
        <end position="59"/>
    </location>
</feature>
<reference evidence="2" key="1">
    <citation type="submission" date="2016-04" db="EMBL/GenBank/DDBJ databases">
        <authorList>
            <person name="Calderon-Fernandez G.M.Sr."/>
        </authorList>
    </citation>
    <scope>NUCLEOTIDE SEQUENCE</scope>
    <source>
        <strain evidence="2">Int1</strain>
        <tissue evidence="2">Integument</tissue>
    </source>
</reference>
<evidence type="ECO:0000259" key="1">
    <source>
        <dbReference type="Pfam" id="PF16529"/>
    </source>
</evidence>
<name>A0A170WM35_TRIIF</name>